<dbReference type="EMBL" id="MJFZ01000097">
    <property type="protein sequence ID" value="RAW38075.1"/>
    <property type="molecule type" value="Genomic_DNA"/>
</dbReference>
<evidence type="ECO:0000313" key="2">
    <source>
        <dbReference type="EMBL" id="KAG2940556.1"/>
    </source>
</evidence>
<dbReference type="EMBL" id="RCML01000234">
    <property type="protein sequence ID" value="KAG2984396.1"/>
    <property type="molecule type" value="Genomic_DNA"/>
</dbReference>
<reference evidence="6" key="3">
    <citation type="submission" date="2021-01" db="EMBL/GenBank/DDBJ databases">
        <title>Phytophthora aleatoria, a newly-described species from Pinus radiata is distinct from Phytophthora cactorum isolates based on comparative genomics.</title>
        <authorList>
            <person name="Mcdougal R."/>
            <person name="Panda P."/>
            <person name="Williams N."/>
            <person name="Studholme D.J."/>
        </authorList>
    </citation>
    <scope>NUCLEOTIDE SEQUENCE</scope>
    <source>
        <strain evidence="6">NZFS 3830</strain>
    </source>
</reference>
<keyword evidence="8" id="KW-1185">Reference proteome</keyword>
<accession>A0A329SN27</accession>
<protein>
    <submittedName>
        <fullName evidence="7">Uncharacterized protein</fullName>
    </submittedName>
</protein>
<evidence type="ECO:0000313" key="5">
    <source>
        <dbReference type="EMBL" id="KAG3221738.1"/>
    </source>
</evidence>
<name>A0A329SN27_9STRA</name>
<evidence type="ECO:0000313" key="4">
    <source>
        <dbReference type="EMBL" id="KAG2984396.1"/>
    </source>
</evidence>
<dbReference type="Proteomes" id="UP000251314">
    <property type="component" value="Unassembled WGS sequence"/>
</dbReference>
<gene>
    <name evidence="6" type="ORF">JG687_00005003</name>
    <name evidence="7" type="ORF">PC110_g5677</name>
    <name evidence="1" type="ORF">PC113_g8213</name>
    <name evidence="2" type="ORF">PC115_g2531</name>
    <name evidence="3" type="ORF">PC117_g10203</name>
    <name evidence="4" type="ORF">PC118_g8904</name>
    <name evidence="5" type="ORF">PC129_g7525</name>
</gene>
<dbReference type="AlphaFoldDB" id="A0A329SN27"/>
<dbReference type="EMBL" id="RCMK01000244">
    <property type="protein sequence ID" value="KAG2941522.1"/>
    <property type="molecule type" value="Genomic_DNA"/>
</dbReference>
<evidence type="ECO:0000313" key="3">
    <source>
        <dbReference type="EMBL" id="KAG2941522.1"/>
    </source>
</evidence>
<dbReference type="EMBL" id="RCMV01000207">
    <property type="protein sequence ID" value="KAG3221738.1"/>
    <property type="molecule type" value="Genomic_DNA"/>
</dbReference>
<dbReference type="VEuPathDB" id="FungiDB:PC110_g5677"/>
<dbReference type="Proteomes" id="UP000774804">
    <property type="component" value="Unassembled WGS sequence"/>
</dbReference>
<sequence length="170" mass="18943">MRFRFGVGEEQLFAADILPLFDIEDEESCTGSSCGDSSADSGAMDTRADDLKAGELLPAPPSRLRLRSKIERLRREIQTLGVELAELQCPGRGLAATSPTPEKLAPTSRWKSIAVHNKQRRERAEHDKKVLKRMIGSSSLDKLPIKSLETIRQISLCMPRHLRTLFGPFS</sequence>
<dbReference type="EMBL" id="RCMI01000037">
    <property type="protein sequence ID" value="KAG2940556.1"/>
    <property type="molecule type" value="Genomic_DNA"/>
</dbReference>
<dbReference type="EMBL" id="RCMG01000189">
    <property type="protein sequence ID" value="KAG2860256.1"/>
    <property type="molecule type" value="Genomic_DNA"/>
</dbReference>
<evidence type="ECO:0000313" key="6">
    <source>
        <dbReference type="EMBL" id="KAG6966173.1"/>
    </source>
</evidence>
<reference evidence="7 8" key="1">
    <citation type="submission" date="2018-01" db="EMBL/GenBank/DDBJ databases">
        <title>Draft genome of the strawberry crown rot pathogen Phytophthora cactorum.</title>
        <authorList>
            <person name="Armitage A.D."/>
            <person name="Lysoe E."/>
            <person name="Nellist C.F."/>
            <person name="Harrison R.J."/>
            <person name="Brurberg M.B."/>
        </authorList>
    </citation>
    <scope>NUCLEOTIDE SEQUENCE [LARGE SCALE GENOMIC DNA]</scope>
    <source>
        <strain evidence="7 8">10300</strain>
    </source>
</reference>
<dbReference type="Proteomes" id="UP000736787">
    <property type="component" value="Unassembled WGS sequence"/>
</dbReference>
<evidence type="ECO:0000313" key="7">
    <source>
        <dbReference type="EMBL" id="RAW38075.1"/>
    </source>
</evidence>
<dbReference type="OrthoDB" id="112107at2759"/>
<dbReference type="EMBL" id="JAENGZ010000182">
    <property type="protein sequence ID" value="KAG6966173.1"/>
    <property type="molecule type" value="Genomic_DNA"/>
</dbReference>
<dbReference type="Proteomes" id="UP000688947">
    <property type="component" value="Unassembled WGS sequence"/>
</dbReference>
<evidence type="ECO:0000313" key="1">
    <source>
        <dbReference type="EMBL" id="KAG2860256.1"/>
    </source>
</evidence>
<comment type="caution">
    <text evidence="7">The sequence shown here is derived from an EMBL/GenBank/DDBJ whole genome shotgun (WGS) entry which is preliminary data.</text>
</comment>
<evidence type="ECO:0000313" key="8">
    <source>
        <dbReference type="Proteomes" id="UP000251314"/>
    </source>
</evidence>
<dbReference type="Proteomes" id="UP000735874">
    <property type="component" value="Unassembled WGS sequence"/>
</dbReference>
<proteinExistence type="predicted"/>
<organism evidence="7 8">
    <name type="scientific">Phytophthora cactorum</name>
    <dbReference type="NCBI Taxonomy" id="29920"/>
    <lineage>
        <taxon>Eukaryota</taxon>
        <taxon>Sar</taxon>
        <taxon>Stramenopiles</taxon>
        <taxon>Oomycota</taxon>
        <taxon>Peronosporomycetes</taxon>
        <taxon>Peronosporales</taxon>
        <taxon>Peronosporaceae</taxon>
        <taxon>Phytophthora</taxon>
    </lineage>
</organism>
<dbReference type="Proteomes" id="UP000697107">
    <property type="component" value="Unassembled WGS sequence"/>
</dbReference>
<reference evidence="1" key="2">
    <citation type="submission" date="2018-10" db="EMBL/GenBank/DDBJ databases">
        <title>Effector identification in a new, highly contiguous assembly of the strawberry crown rot pathogen Phytophthora cactorum.</title>
        <authorList>
            <person name="Armitage A.D."/>
            <person name="Nellist C.F."/>
            <person name="Bates H."/>
            <person name="Vickerstaff R.J."/>
            <person name="Harrison R.J."/>
        </authorList>
    </citation>
    <scope>NUCLEOTIDE SEQUENCE</scope>
    <source>
        <strain evidence="1">15-7</strain>
        <strain evidence="2">4032</strain>
        <strain evidence="3">4040</strain>
        <strain evidence="4">P415</strain>
        <strain evidence="5">P421</strain>
    </source>
</reference>
<dbReference type="Proteomes" id="UP000760860">
    <property type="component" value="Unassembled WGS sequence"/>
</dbReference>